<evidence type="ECO:0000313" key="7">
    <source>
        <dbReference type="EMBL" id="MFC3229741.1"/>
    </source>
</evidence>
<comment type="caution">
    <text evidence="7">The sequence shown here is derived from an EMBL/GenBank/DDBJ whole genome shotgun (WGS) entry which is preliminary data.</text>
</comment>
<evidence type="ECO:0000256" key="4">
    <source>
        <dbReference type="ARBA" id="ARBA00022989"/>
    </source>
</evidence>
<feature type="transmembrane region" description="Helical" evidence="6">
    <location>
        <begin position="182"/>
        <end position="210"/>
    </location>
</feature>
<name>A0ABV7L513_9PROT</name>
<feature type="transmembrane region" description="Helical" evidence="6">
    <location>
        <begin position="81"/>
        <end position="102"/>
    </location>
</feature>
<feature type="transmembrane region" description="Helical" evidence="6">
    <location>
        <begin position="279"/>
        <end position="298"/>
    </location>
</feature>
<evidence type="ECO:0000313" key="8">
    <source>
        <dbReference type="Proteomes" id="UP001595528"/>
    </source>
</evidence>
<dbReference type="RefSeq" id="WP_379904226.1">
    <property type="nucleotide sequence ID" value="NZ_JBHRTR010000034.1"/>
</dbReference>
<keyword evidence="8" id="KW-1185">Reference proteome</keyword>
<dbReference type="PANTHER" id="PTHR30482">
    <property type="entry name" value="HIGH-AFFINITY BRANCHED-CHAIN AMINO ACID TRANSPORT SYSTEM PERMEASE"/>
    <property type="match status" value="1"/>
</dbReference>
<evidence type="ECO:0000256" key="1">
    <source>
        <dbReference type="ARBA" id="ARBA00004651"/>
    </source>
</evidence>
<dbReference type="CDD" id="cd06581">
    <property type="entry name" value="TM_PBP1_LivM_like"/>
    <property type="match status" value="1"/>
</dbReference>
<dbReference type="Pfam" id="PF02653">
    <property type="entry name" value="BPD_transp_2"/>
    <property type="match status" value="1"/>
</dbReference>
<keyword evidence="2" id="KW-1003">Cell membrane</keyword>
<keyword evidence="3 6" id="KW-0812">Transmembrane</keyword>
<evidence type="ECO:0000256" key="6">
    <source>
        <dbReference type="SAM" id="Phobius"/>
    </source>
</evidence>
<dbReference type="Proteomes" id="UP001595528">
    <property type="component" value="Unassembled WGS sequence"/>
</dbReference>
<feature type="transmembrane region" description="Helical" evidence="6">
    <location>
        <begin position="350"/>
        <end position="372"/>
    </location>
</feature>
<keyword evidence="4 6" id="KW-1133">Transmembrane helix</keyword>
<accession>A0ABV7L513</accession>
<organism evidence="7 8">
    <name type="scientific">Marinibaculum pumilum</name>
    <dbReference type="NCBI Taxonomy" id="1766165"/>
    <lineage>
        <taxon>Bacteria</taxon>
        <taxon>Pseudomonadati</taxon>
        <taxon>Pseudomonadota</taxon>
        <taxon>Alphaproteobacteria</taxon>
        <taxon>Rhodospirillales</taxon>
        <taxon>Rhodospirillaceae</taxon>
        <taxon>Marinibaculum</taxon>
    </lineage>
</organism>
<evidence type="ECO:0000256" key="3">
    <source>
        <dbReference type="ARBA" id="ARBA00022692"/>
    </source>
</evidence>
<feature type="transmembrane region" description="Helical" evidence="6">
    <location>
        <begin position="135"/>
        <end position="154"/>
    </location>
</feature>
<dbReference type="PANTHER" id="PTHR30482:SF17">
    <property type="entry name" value="ABC TRANSPORTER ATP-BINDING PROTEIN"/>
    <property type="match status" value="1"/>
</dbReference>
<gene>
    <name evidence="7" type="ORF">ACFOGJ_21005</name>
</gene>
<feature type="transmembrane region" description="Helical" evidence="6">
    <location>
        <begin position="304"/>
        <end position="329"/>
    </location>
</feature>
<feature type="transmembrane region" description="Helical" evidence="6">
    <location>
        <begin position="231"/>
        <end position="251"/>
    </location>
</feature>
<dbReference type="InterPro" id="IPR043428">
    <property type="entry name" value="LivM-like"/>
</dbReference>
<comment type="subcellular location">
    <subcellularLocation>
        <location evidence="1">Cell membrane</location>
        <topology evidence="1">Multi-pass membrane protein</topology>
    </subcellularLocation>
</comment>
<feature type="transmembrane region" description="Helical" evidence="6">
    <location>
        <begin position="50"/>
        <end position="69"/>
    </location>
</feature>
<feature type="transmembrane region" description="Helical" evidence="6">
    <location>
        <begin position="25"/>
        <end position="44"/>
    </location>
</feature>
<sequence length="378" mass="40175">MSGKADSMAPTLPAAAPGASRRRRAMFLAIAAVIVLLATMPLAIGDRFLFTLIQMLVGALFALSFNLLWRHARLLSFGHAAYFGIGMFATIHLMRAVEGGAIALPAPLIPFAGALGGMLLGAAAGWFATVRTGTYFAMITLAIAELMYALGPQLEPLFGGEMGMSSMRMPWAGLSMGPIAQIYWLVLAWTLPAIASLYLFGLTPLGRVAFALGDDETRVRFLGYNARLTKTIVFVVSATYAGLAGGLLAFVTENVNYTIFSGTVSAAAVLHTFVGGSGLFLGPVFGAAGLTLLGALLADTTRLWLLYQGLIFVGVMLFVPQGLTPLVLSRWRRWRAPEGRRVLFRDAARTLLFVLLAALAVGGIEALNAALAELRRSS</sequence>
<dbReference type="InterPro" id="IPR001851">
    <property type="entry name" value="ABC_transp_permease"/>
</dbReference>
<evidence type="ECO:0000256" key="2">
    <source>
        <dbReference type="ARBA" id="ARBA00022475"/>
    </source>
</evidence>
<proteinExistence type="predicted"/>
<keyword evidence="5 6" id="KW-0472">Membrane</keyword>
<evidence type="ECO:0000256" key="5">
    <source>
        <dbReference type="ARBA" id="ARBA00023136"/>
    </source>
</evidence>
<reference evidence="8" key="1">
    <citation type="journal article" date="2019" name="Int. J. Syst. Evol. Microbiol.">
        <title>The Global Catalogue of Microorganisms (GCM) 10K type strain sequencing project: providing services to taxonomists for standard genome sequencing and annotation.</title>
        <authorList>
            <consortium name="The Broad Institute Genomics Platform"/>
            <consortium name="The Broad Institute Genome Sequencing Center for Infectious Disease"/>
            <person name="Wu L."/>
            <person name="Ma J."/>
        </authorList>
    </citation>
    <scope>NUCLEOTIDE SEQUENCE [LARGE SCALE GENOMIC DNA]</scope>
    <source>
        <strain evidence="8">KCTC 42964</strain>
    </source>
</reference>
<dbReference type="EMBL" id="JBHRTR010000034">
    <property type="protein sequence ID" value="MFC3229741.1"/>
    <property type="molecule type" value="Genomic_DNA"/>
</dbReference>
<feature type="transmembrane region" description="Helical" evidence="6">
    <location>
        <begin position="108"/>
        <end position="128"/>
    </location>
</feature>
<protein>
    <submittedName>
        <fullName evidence="7">Branched-chain amino acid ABC transporter permease</fullName>
    </submittedName>
</protein>